<dbReference type="AlphaFoldDB" id="A0A8H5IKN0"/>
<dbReference type="PANTHER" id="PTHR43008">
    <property type="entry name" value="BENZIL REDUCTASE"/>
    <property type="match status" value="1"/>
</dbReference>
<evidence type="ECO:0000256" key="2">
    <source>
        <dbReference type="ARBA" id="ARBA00023002"/>
    </source>
</evidence>
<dbReference type="PRINTS" id="PR00081">
    <property type="entry name" value="GDHRDH"/>
</dbReference>
<evidence type="ECO:0000256" key="1">
    <source>
        <dbReference type="ARBA" id="ARBA00006484"/>
    </source>
</evidence>
<evidence type="ECO:0000256" key="3">
    <source>
        <dbReference type="RuleBase" id="RU000363"/>
    </source>
</evidence>
<name>A0A8H5IKN0_9HYPO</name>
<dbReference type="Gene3D" id="3.40.50.720">
    <property type="entry name" value="NAD(P)-binding Rossmann-like Domain"/>
    <property type="match status" value="1"/>
</dbReference>
<dbReference type="Pfam" id="PF00106">
    <property type="entry name" value="adh_short"/>
    <property type="match status" value="1"/>
</dbReference>
<organism evidence="4 5">
    <name type="scientific">Fusarium phyllophilum</name>
    <dbReference type="NCBI Taxonomy" id="47803"/>
    <lineage>
        <taxon>Eukaryota</taxon>
        <taxon>Fungi</taxon>
        <taxon>Dikarya</taxon>
        <taxon>Ascomycota</taxon>
        <taxon>Pezizomycotina</taxon>
        <taxon>Sordariomycetes</taxon>
        <taxon>Hypocreomycetidae</taxon>
        <taxon>Hypocreales</taxon>
        <taxon>Nectriaceae</taxon>
        <taxon>Fusarium</taxon>
        <taxon>Fusarium fujikuroi species complex</taxon>
    </lineage>
</organism>
<dbReference type="OrthoDB" id="417891at2759"/>
<reference evidence="4 5" key="1">
    <citation type="submission" date="2020-05" db="EMBL/GenBank/DDBJ databases">
        <title>Identification and distribution of gene clusters putatively required for synthesis of sphingolipid metabolism inhibitors in phylogenetically diverse species of the filamentous fungus Fusarium.</title>
        <authorList>
            <person name="Kim H.-S."/>
            <person name="Busman M."/>
            <person name="Brown D.W."/>
            <person name="Divon H."/>
            <person name="Uhlig S."/>
            <person name="Proctor R.H."/>
        </authorList>
    </citation>
    <scope>NUCLEOTIDE SEQUENCE [LARGE SCALE GENOMIC DNA]</scope>
    <source>
        <strain evidence="4 5">NRRL 13617</strain>
    </source>
</reference>
<dbReference type="GO" id="GO:0016616">
    <property type="term" value="F:oxidoreductase activity, acting on the CH-OH group of donors, NAD or NADP as acceptor"/>
    <property type="evidence" value="ECO:0007669"/>
    <property type="project" value="UniProtKB-ARBA"/>
</dbReference>
<dbReference type="PANTHER" id="PTHR43008:SF4">
    <property type="entry name" value="CHAIN DEHYDROGENASE, PUTATIVE (AFU_ORTHOLOGUE AFUA_4G08710)-RELATED"/>
    <property type="match status" value="1"/>
</dbReference>
<dbReference type="InterPro" id="IPR002347">
    <property type="entry name" value="SDR_fam"/>
</dbReference>
<dbReference type="Proteomes" id="UP000582016">
    <property type="component" value="Unassembled WGS sequence"/>
</dbReference>
<dbReference type="SUPFAM" id="SSF51735">
    <property type="entry name" value="NAD(P)-binding Rossmann-fold domains"/>
    <property type="match status" value="1"/>
</dbReference>
<sequence length="275" mass="29800">MENNFSEPPVLLATCLRSPTAEEGYTVTKITEAGLANPGEALSQALKELEAMKSTGPKNVIGVIDIKLKNVRPMFELSGRNYIVIGGLRGIGYAAVRSLCELGANVAVLDIQAKSKEVFSSVEDEFNTKVYYFQADVTKLDSLNAGVDKAIEALGSLDGCLPCAGINCNKPFVDQSWDDFTRIQEINVRGTYFTVQRVVKQLIKQGTPGSIVMIASQCAHIAIPGCRMSSYNASKGGVLMLTKALRVELAKHNIRVNSISPGYIESQMFRDVLAT</sequence>
<dbReference type="PRINTS" id="PR00080">
    <property type="entry name" value="SDRFAMILY"/>
</dbReference>
<comment type="caution">
    <text evidence="4">The sequence shown here is derived from an EMBL/GenBank/DDBJ whole genome shotgun (WGS) entry which is preliminary data.</text>
</comment>
<accession>A0A8H5IKN0</accession>
<proteinExistence type="inferred from homology"/>
<evidence type="ECO:0000313" key="4">
    <source>
        <dbReference type="EMBL" id="KAF5537672.1"/>
    </source>
</evidence>
<gene>
    <name evidence="4" type="ORF">FPHYL_12712</name>
</gene>
<dbReference type="EMBL" id="JAAOAQ010000670">
    <property type="protein sequence ID" value="KAF5537672.1"/>
    <property type="molecule type" value="Genomic_DNA"/>
</dbReference>
<dbReference type="GO" id="GO:0050664">
    <property type="term" value="F:oxidoreductase activity, acting on NAD(P)H, oxygen as acceptor"/>
    <property type="evidence" value="ECO:0007669"/>
    <property type="project" value="TreeGrafter"/>
</dbReference>
<comment type="similarity">
    <text evidence="1 3">Belongs to the short-chain dehydrogenases/reductases (SDR) family.</text>
</comment>
<evidence type="ECO:0000313" key="5">
    <source>
        <dbReference type="Proteomes" id="UP000582016"/>
    </source>
</evidence>
<keyword evidence="2" id="KW-0560">Oxidoreductase</keyword>
<keyword evidence="5" id="KW-1185">Reference proteome</keyword>
<protein>
    <submittedName>
        <fullName evidence="4">D-arabinitol 2-dehydrogenase</fullName>
    </submittedName>
</protein>
<dbReference type="InterPro" id="IPR036291">
    <property type="entry name" value="NAD(P)-bd_dom_sf"/>
</dbReference>